<sequence length="387" mass="42857">MIDVSQWRASIGLWNYSQAASSRPANDHYSHLFKAEVDSKSAASGEKLLTALILITFLIFLCPSYTLLKYIFVIPSNGNISNYECQSTCTTVIDTNSSDTCTYKLVYLLLLLLMSGDIEVNPGPTIDDKPSRHRFAKYLKPLVTWKSIASFALCLPGITRSFVKTLNGKYCVKNTKMKLHMKWLKVNSHASWTDVIIALKQCNEDKLARAIEAKVTKSTIITHSTADTNTGALKGNPKEIFRTHLDRIGHAISVNLCIVTTALYAKGLIPKQTKGEMLVTAVDDITKAFKLVNVMEHQLEGSLNPEQYLIDTCYILMNQKHYTLTDIATSMLQQLVSRSQTPPSVPLRHGGWGVATRDIVAIGFSAINHPVVAKNLGLTCETQTSNT</sequence>
<evidence type="ECO:0000256" key="1">
    <source>
        <dbReference type="SAM" id="Phobius"/>
    </source>
</evidence>
<protein>
    <submittedName>
        <fullName evidence="2">Uncharacterized protein</fullName>
    </submittedName>
</protein>
<proteinExistence type="predicted"/>
<dbReference type="InParanoid" id="A0A1X7T3F8"/>
<accession>A0A1X7T3F8</accession>
<organism evidence="2">
    <name type="scientific">Amphimedon queenslandica</name>
    <name type="common">Sponge</name>
    <dbReference type="NCBI Taxonomy" id="400682"/>
    <lineage>
        <taxon>Eukaryota</taxon>
        <taxon>Metazoa</taxon>
        <taxon>Porifera</taxon>
        <taxon>Demospongiae</taxon>
        <taxon>Heteroscleromorpha</taxon>
        <taxon>Haplosclerida</taxon>
        <taxon>Niphatidae</taxon>
        <taxon>Amphimedon</taxon>
    </lineage>
</organism>
<dbReference type="OrthoDB" id="9970438at2759"/>
<keyword evidence="1" id="KW-0812">Transmembrane</keyword>
<keyword evidence="1" id="KW-0472">Membrane</keyword>
<evidence type="ECO:0000313" key="2">
    <source>
        <dbReference type="EnsemblMetazoa" id="Aqu2.1.08773_001"/>
    </source>
</evidence>
<reference evidence="2" key="1">
    <citation type="submission" date="2017-05" db="UniProtKB">
        <authorList>
            <consortium name="EnsemblMetazoa"/>
        </authorList>
    </citation>
    <scope>IDENTIFICATION</scope>
</reference>
<dbReference type="EnsemblMetazoa" id="Aqu2.1.08773_001">
    <property type="protein sequence ID" value="Aqu2.1.08773_001"/>
    <property type="gene ID" value="Aqu2.1.08773"/>
</dbReference>
<name>A0A1X7T3F8_AMPQE</name>
<feature type="transmembrane region" description="Helical" evidence="1">
    <location>
        <begin position="48"/>
        <end position="72"/>
    </location>
</feature>
<keyword evidence="1" id="KW-1133">Transmembrane helix</keyword>
<dbReference type="AlphaFoldDB" id="A0A1X7T3F8"/>